<proteinExistence type="predicted"/>
<feature type="transmembrane region" description="Helical" evidence="1">
    <location>
        <begin position="30"/>
        <end position="52"/>
    </location>
</feature>
<gene>
    <name evidence="3" type="ORF">Hsar01_00898</name>
</gene>
<dbReference type="Proteomes" id="UP001476282">
    <property type="component" value="Unassembled WGS sequence"/>
</dbReference>
<dbReference type="Pfam" id="PF13768">
    <property type="entry name" value="VWA_3"/>
    <property type="match status" value="1"/>
</dbReference>
<evidence type="ECO:0000313" key="3">
    <source>
        <dbReference type="EMBL" id="GAA5481687.1"/>
    </source>
</evidence>
<dbReference type="EMBL" id="BAABRI010000004">
    <property type="protein sequence ID" value="GAA5481687.1"/>
    <property type="molecule type" value="Genomic_DNA"/>
</dbReference>
<dbReference type="CDD" id="cd00198">
    <property type="entry name" value="vWFA"/>
    <property type="match status" value="1"/>
</dbReference>
<accession>A0ABP9ULW5</accession>
<feature type="domain" description="VWFA" evidence="2">
    <location>
        <begin position="243"/>
        <end position="352"/>
    </location>
</feature>
<dbReference type="SUPFAM" id="SSF53300">
    <property type="entry name" value="vWA-like"/>
    <property type="match status" value="1"/>
</dbReference>
<name>A0ABP9ULW5_9BACT</name>
<evidence type="ECO:0000313" key="4">
    <source>
        <dbReference type="Proteomes" id="UP001476282"/>
    </source>
</evidence>
<evidence type="ECO:0000259" key="2">
    <source>
        <dbReference type="Pfam" id="PF13768"/>
    </source>
</evidence>
<protein>
    <recommendedName>
        <fullName evidence="2">VWFA domain-containing protein</fullName>
    </recommendedName>
</protein>
<dbReference type="RefSeq" id="WP_353565837.1">
    <property type="nucleotide sequence ID" value="NZ_BAABRI010000004.1"/>
</dbReference>
<organism evidence="3 4">
    <name type="scientific">Haloferula sargassicola</name>
    <dbReference type="NCBI Taxonomy" id="490096"/>
    <lineage>
        <taxon>Bacteria</taxon>
        <taxon>Pseudomonadati</taxon>
        <taxon>Verrucomicrobiota</taxon>
        <taxon>Verrucomicrobiia</taxon>
        <taxon>Verrucomicrobiales</taxon>
        <taxon>Verrucomicrobiaceae</taxon>
        <taxon>Haloferula</taxon>
    </lineage>
</organism>
<dbReference type="Gene3D" id="3.40.50.410">
    <property type="entry name" value="von Willebrand factor, type A domain"/>
    <property type="match status" value="1"/>
</dbReference>
<keyword evidence="4" id="KW-1185">Reference proteome</keyword>
<dbReference type="InterPro" id="IPR002035">
    <property type="entry name" value="VWF_A"/>
</dbReference>
<keyword evidence="1" id="KW-0472">Membrane</keyword>
<sequence length="367" mass="40173">MARPRTSPVSPETEAQLADRLQRARRRSALGSLVISLLVIAFLMALLGFILLPALDRRQPVFFAYAAPPPREEVKEATQAIKPSRSKPKPPAASMNRVIVAEAASSLSLPVPEVDPVEWTPDFGSGDDFSEGWGGGDGGAGGMGGGAGGGATFFNQSVKAKRFCYVIDFSRSMNGKRDPMMREELARSVGTLPEGSQFEMIFFAGPAWIAGSQVEMPETHREAIVRAGGKDYEWRRMGFGQGWVTKGREQKAAWRTCTAASREEAMTQIRETPLVWGTEWEHPLELALDLDPAPQVIFFMTDGAISGDMEDFVRRFGHRAKSKGTTINTVAMMEPQAEKPMKTLAERSGGQFTIIHRTGEIEVVPLK</sequence>
<evidence type="ECO:0000256" key="1">
    <source>
        <dbReference type="SAM" id="Phobius"/>
    </source>
</evidence>
<keyword evidence="1" id="KW-1133">Transmembrane helix</keyword>
<keyword evidence="1" id="KW-0812">Transmembrane</keyword>
<dbReference type="InterPro" id="IPR036465">
    <property type="entry name" value="vWFA_dom_sf"/>
</dbReference>
<reference evidence="3 4" key="1">
    <citation type="submission" date="2024-02" db="EMBL/GenBank/DDBJ databases">
        <title>Haloferula sargassicola NBRC 104335.</title>
        <authorList>
            <person name="Ichikawa N."/>
            <person name="Katano-Makiyama Y."/>
            <person name="Hidaka K."/>
        </authorList>
    </citation>
    <scope>NUCLEOTIDE SEQUENCE [LARGE SCALE GENOMIC DNA]</scope>
    <source>
        <strain evidence="3 4">NBRC 104335</strain>
    </source>
</reference>
<comment type="caution">
    <text evidence="3">The sequence shown here is derived from an EMBL/GenBank/DDBJ whole genome shotgun (WGS) entry which is preliminary data.</text>
</comment>